<dbReference type="InterPro" id="IPR011250">
    <property type="entry name" value="OMP/PagP_B-barrel"/>
</dbReference>
<evidence type="ECO:0000256" key="1">
    <source>
        <dbReference type="ARBA" id="ARBA00004571"/>
    </source>
</evidence>
<evidence type="ECO:0000313" key="13">
    <source>
        <dbReference type="EMBL" id="MFC3680964.1"/>
    </source>
</evidence>
<dbReference type="InterPro" id="IPR028974">
    <property type="entry name" value="TSP_type-3_rpt"/>
</dbReference>
<dbReference type="InterPro" id="IPR027385">
    <property type="entry name" value="Beta-barrel_OMP"/>
</dbReference>
<keyword evidence="14" id="KW-1185">Reference proteome</keyword>
<dbReference type="Gene3D" id="3.30.1330.60">
    <property type="entry name" value="OmpA-like domain"/>
    <property type="match status" value="1"/>
</dbReference>
<keyword evidence="7" id="KW-0626">Porin</keyword>
<sequence length="740" mass="80013">MPAPRAGLDSDSDGISDENEGVGELTNADWRYDAATMDQDNDGVPDYLDPDDDGPGPGDSDGDGIDDKIECGAFPCRNTDSDGAYDYRDPDSDNDGLSDDFEADHIAGNADQLVSNPLDIDGDGWADYRDTDADNDAIPDEDECFTRDKEGKCLKNQDGSPAADTDGDGIPDVYDIDDRGAFGNLVGGDSDQDGISDKEECSSWPACPDSDTDGKPDYLDSNLDSDDDGIPDRIEAPGFDLLTNPQQQALDTDQDGIADYLDLDSDGDDILDKDERSEPFNPDHRRDTDGDGIPDVVDFDGRLNGNGAGGDSDDDGVADALECPQWPQCLDSNGDGIYDYVDRDSWPPPPPEPDYGELKTGVGHGGAVWWLLLLAPLLCWVRVADAGSADDEALFDGWYVSAGMGRSQLEPDTSGSLYAIQRRGDWGYRVAAGLDINHDWSLDAYYADLGQAKLSPKGELSYASYGAGVSGNYWLLGGERLPGSLALTARAGLNQLSNTASQLDYRQQSAVQLALGAGLELYLAHNFSVALQLDSFAQDARLLSLVVSKRFGRQQRLVYALPKEDNRLMFSDLPPPGSGRVAVIEPYVLDSDQDGVLDDQDLCLNTPPADGFVIDADGCAPFQGVIDVIRFEAASARLTAPAREQLAILADAVQRQMQMVAKLRLQVRVHTDSRGSDHYNRRLSQMRAEAVVQQLIRRGIAPQRLSALGLGERKPLANNATAEGREQNRRVEFILTGTNE</sequence>
<evidence type="ECO:0000256" key="6">
    <source>
        <dbReference type="ARBA" id="ARBA00023065"/>
    </source>
</evidence>
<evidence type="ECO:0000256" key="7">
    <source>
        <dbReference type="ARBA" id="ARBA00023114"/>
    </source>
</evidence>
<feature type="compositionally biased region" description="Basic and acidic residues" evidence="11">
    <location>
        <begin position="144"/>
        <end position="155"/>
    </location>
</feature>
<keyword evidence="5" id="KW-0732">Signal</keyword>
<evidence type="ECO:0000256" key="8">
    <source>
        <dbReference type="ARBA" id="ARBA00023136"/>
    </source>
</evidence>
<accession>A0ABV7VU10</accession>
<dbReference type="Gene3D" id="2.40.160.20">
    <property type="match status" value="1"/>
</dbReference>
<keyword evidence="3" id="KW-1134">Transmembrane beta strand</keyword>
<name>A0ABV7VU10_9GAMM</name>
<dbReference type="InterPro" id="IPR050330">
    <property type="entry name" value="Bact_OuterMem_StrucFunc"/>
</dbReference>
<dbReference type="CDD" id="cd07185">
    <property type="entry name" value="OmpA_C-like"/>
    <property type="match status" value="1"/>
</dbReference>
<organism evidence="13 14">
    <name type="scientific">Bacterioplanoides pacificum</name>
    <dbReference type="NCBI Taxonomy" id="1171596"/>
    <lineage>
        <taxon>Bacteria</taxon>
        <taxon>Pseudomonadati</taxon>
        <taxon>Pseudomonadota</taxon>
        <taxon>Gammaproteobacteria</taxon>
        <taxon>Oceanospirillales</taxon>
        <taxon>Oceanospirillaceae</taxon>
        <taxon>Bacterioplanoides</taxon>
    </lineage>
</organism>
<comment type="subcellular location">
    <subcellularLocation>
        <location evidence="1">Cell outer membrane</location>
        <topology evidence="1">Multi-pass membrane protein</topology>
    </subcellularLocation>
</comment>
<feature type="compositionally biased region" description="Acidic residues" evidence="11">
    <location>
        <begin position="10"/>
        <end position="21"/>
    </location>
</feature>
<evidence type="ECO:0000256" key="3">
    <source>
        <dbReference type="ARBA" id="ARBA00022452"/>
    </source>
</evidence>
<feature type="compositionally biased region" description="Acidic residues" evidence="11">
    <location>
        <begin position="252"/>
        <end position="272"/>
    </location>
</feature>
<dbReference type="Proteomes" id="UP001595722">
    <property type="component" value="Unassembled WGS sequence"/>
</dbReference>
<dbReference type="Pfam" id="PF00691">
    <property type="entry name" value="OmpA"/>
    <property type="match status" value="1"/>
</dbReference>
<proteinExistence type="predicted"/>
<dbReference type="EMBL" id="JBHRYB010000013">
    <property type="protein sequence ID" value="MFC3680964.1"/>
    <property type="molecule type" value="Genomic_DNA"/>
</dbReference>
<feature type="compositionally biased region" description="Acidic residues" evidence="11">
    <location>
        <begin position="133"/>
        <end position="143"/>
    </location>
</feature>
<evidence type="ECO:0000259" key="12">
    <source>
        <dbReference type="PROSITE" id="PS51123"/>
    </source>
</evidence>
<dbReference type="RefSeq" id="WP_376867075.1">
    <property type="nucleotide sequence ID" value="NZ_JBHRYB010000013.1"/>
</dbReference>
<dbReference type="InterPro" id="IPR006665">
    <property type="entry name" value="OmpA-like"/>
</dbReference>
<feature type="compositionally biased region" description="Acidic residues" evidence="11">
    <location>
        <begin position="39"/>
        <end position="64"/>
    </location>
</feature>
<evidence type="ECO:0000313" key="14">
    <source>
        <dbReference type="Proteomes" id="UP001595722"/>
    </source>
</evidence>
<keyword evidence="4" id="KW-0812">Transmembrane</keyword>
<dbReference type="PRINTS" id="PR01021">
    <property type="entry name" value="OMPADOMAIN"/>
</dbReference>
<dbReference type="Gene3D" id="4.10.1080.10">
    <property type="entry name" value="TSP type-3 repeat"/>
    <property type="match status" value="2"/>
</dbReference>
<dbReference type="InterPro" id="IPR036737">
    <property type="entry name" value="OmpA-like_sf"/>
</dbReference>
<dbReference type="SUPFAM" id="SSF103088">
    <property type="entry name" value="OmpA-like"/>
    <property type="match status" value="1"/>
</dbReference>
<keyword evidence="9" id="KW-0998">Cell outer membrane</keyword>
<keyword evidence="8 10" id="KW-0472">Membrane</keyword>
<keyword evidence="2" id="KW-0813">Transport</keyword>
<keyword evidence="6" id="KW-0406">Ion transport</keyword>
<dbReference type="InterPro" id="IPR006664">
    <property type="entry name" value="OMP_bac"/>
</dbReference>
<evidence type="ECO:0000256" key="10">
    <source>
        <dbReference type="PROSITE-ProRule" id="PRU00473"/>
    </source>
</evidence>
<feature type="domain" description="OmpA-like" evidence="12">
    <location>
        <begin position="618"/>
        <end position="739"/>
    </location>
</feature>
<dbReference type="Pfam" id="PF13505">
    <property type="entry name" value="OMP_b-brl"/>
    <property type="match status" value="1"/>
</dbReference>
<feature type="compositionally biased region" description="Acidic residues" evidence="11">
    <location>
        <begin position="92"/>
        <end position="102"/>
    </location>
</feature>
<evidence type="ECO:0000256" key="5">
    <source>
        <dbReference type="ARBA" id="ARBA00022729"/>
    </source>
</evidence>
<evidence type="ECO:0000256" key="11">
    <source>
        <dbReference type="SAM" id="MobiDB-lite"/>
    </source>
</evidence>
<dbReference type="PANTHER" id="PTHR30329:SF21">
    <property type="entry name" value="LIPOPROTEIN YIAD-RELATED"/>
    <property type="match status" value="1"/>
</dbReference>
<dbReference type="PROSITE" id="PS51123">
    <property type="entry name" value="OMPA_2"/>
    <property type="match status" value="1"/>
</dbReference>
<evidence type="ECO:0000256" key="9">
    <source>
        <dbReference type="ARBA" id="ARBA00023237"/>
    </source>
</evidence>
<evidence type="ECO:0000256" key="4">
    <source>
        <dbReference type="ARBA" id="ARBA00022692"/>
    </source>
</evidence>
<feature type="compositionally biased region" description="Basic and acidic residues" evidence="11">
    <location>
        <begin position="273"/>
        <end position="289"/>
    </location>
</feature>
<comment type="caution">
    <text evidence="13">The sequence shown here is derived from an EMBL/GenBank/DDBJ whole genome shotgun (WGS) entry which is preliminary data.</text>
</comment>
<feature type="region of interest" description="Disordered" evidence="11">
    <location>
        <begin position="1"/>
        <end position="328"/>
    </location>
</feature>
<dbReference type="PANTHER" id="PTHR30329">
    <property type="entry name" value="STATOR ELEMENT OF FLAGELLAR MOTOR COMPLEX"/>
    <property type="match status" value="1"/>
</dbReference>
<evidence type="ECO:0000256" key="2">
    <source>
        <dbReference type="ARBA" id="ARBA00022448"/>
    </source>
</evidence>
<reference evidence="14" key="1">
    <citation type="journal article" date="2019" name="Int. J. Syst. Evol. Microbiol.">
        <title>The Global Catalogue of Microorganisms (GCM) 10K type strain sequencing project: providing services to taxonomists for standard genome sequencing and annotation.</title>
        <authorList>
            <consortium name="The Broad Institute Genomics Platform"/>
            <consortium name="The Broad Institute Genome Sequencing Center for Infectious Disease"/>
            <person name="Wu L."/>
            <person name="Ma J."/>
        </authorList>
    </citation>
    <scope>NUCLEOTIDE SEQUENCE [LARGE SCALE GENOMIC DNA]</scope>
    <source>
        <strain evidence="14">KCTC 42424</strain>
    </source>
</reference>
<protein>
    <submittedName>
        <fullName evidence="13">OmpA family protein</fullName>
    </submittedName>
</protein>
<dbReference type="SUPFAM" id="SSF56925">
    <property type="entry name" value="OMPA-like"/>
    <property type="match status" value="1"/>
</dbReference>
<gene>
    <name evidence="13" type="ORF">ACFOMG_12730</name>
</gene>